<evidence type="ECO:0000259" key="4">
    <source>
        <dbReference type="PROSITE" id="PS50600"/>
    </source>
</evidence>
<proteinExistence type="inferred from homology"/>
<dbReference type="InterPro" id="IPR003653">
    <property type="entry name" value="Peptidase_C48_C"/>
</dbReference>
<keyword evidence="6" id="KW-1185">Reference proteome</keyword>
<evidence type="ECO:0000256" key="1">
    <source>
        <dbReference type="ARBA" id="ARBA00005234"/>
    </source>
</evidence>
<comment type="similarity">
    <text evidence="1">Belongs to the peptidase C48 family.</text>
</comment>
<gene>
    <name evidence="5" type="ORF">BU14_0142s0013</name>
</gene>
<keyword evidence="2" id="KW-0645">Protease</keyword>
<evidence type="ECO:0000313" key="6">
    <source>
        <dbReference type="Proteomes" id="UP000218209"/>
    </source>
</evidence>
<dbReference type="GO" id="GO:0006508">
    <property type="term" value="P:proteolysis"/>
    <property type="evidence" value="ECO:0007669"/>
    <property type="project" value="UniProtKB-KW"/>
</dbReference>
<keyword evidence="3" id="KW-0378">Hydrolase</keyword>
<accession>A0A1X6PAE7</accession>
<dbReference type="OrthoDB" id="1078236at2759"/>
<dbReference type="Proteomes" id="UP000218209">
    <property type="component" value="Unassembled WGS sequence"/>
</dbReference>
<evidence type="ECO:0000256" key="3">
    <source>
        <dbReference type="ARBA" id="ARBA00022801"/>
    </source>
</evidence>
<dbReference type="Gene3D" id="3.40.395.10">
    <property type="entry name" value="Adenoviral Proteinase, Chain A"/>
    <property type="match status" value="1"/>
</dbReference>
<name>A0A1X6PAE7_PORUM</name>
<dbReference type="InterPro" id="IPR038765">
    <property type="entry name" value="Papain-like_cys_pep_sf"/>
</dbReference>
<reference evidence="5 6" key="1">
    <citation type="submission" date="2017-03" db="EMBL/GenBank/DDBJ databases">
        <title>WGS assembly of Porphyra umbilicalis.</title>
        <authorList>
            <person name="Brawley S.H."/>
            <person name="Blouin N.A."/>
            <person name="Ficko-Blean E."/>
            <person name="Wheeler G.L."/>
            <person name="Lohr M."/>
            <person name="Goodson H.V."/>
            <person name="Jenkins J.W."/>
            <person name="Blaby-Haas C.E."/>
            <person name="Helliwell K.E."/>
            <person name="Chan C."/>
            <person name="Marriage T."/>
            <person name="Bhattacharya D."/>
            <person name="Klein A.S."/>
            <person name="Badis Y."/>
            <person name="Brodie J."/>
            <person name="Cao Y."/>
            <person name="Collen J."/>
            <person name="Dittami S.M."/>
            <person name="Gachon C.M."/>
            <person name="Green B.R."/>
            <person name="Karpowicz S."/>
            <person name="Kim J.W."/>
            <person name="Kudahl U."/>
            <person name="Lin S."/>
            <person name="Michel G."/>
            <person name="Mittag M."/>
            <person name="Olson B.J."/>
            <person name="Pangilinan J."/>
            <person name="Peng Y."/>
            <person name="Qiu H."/>
            <person name="Shu S."/>
            <person name="Singer J.T."/>
            <person name="Smith A.G."/>
            <person name="Sprecher B.N."/>
            <person name="Wagner V."/>
            <person name="Wang W."/>
            <person name="Wang Z.-Y."/>
            <person name="Yan J."/>
            <person name="Yarish C."/>
            <person name="Zoeuner-Riek S."/>
            <person name="Zhuang Y."/>
            <person name="Zou Y."/>
            <person name="Lindquist E.A."/>
            <person name="Grimwood J."/>
            <person name="Barry K."/>
            <person name="Rokhsar D.S."/>
            <person name="Schmutz J."/>
            <person name="Stiller J.W."/>
            <person name="Grossman A.R."/>
            <person name="Prochnik S.E."/>
        </authorList>
    </citation>
    <scope>NUCLEOTIDE SEQUENCE [LARGE SCALE GENOMIC DNA]</scope>
    <source>
        <strain evidence="5">4086291</strain>
    </source>
</reference>
<sequence length="391" mass="42048">MHDVWTRQAVPVLPATTVFSVVLLSGPPLAAAVWASTKVHVVLPRALLKNAFAAFTTAARSGSGVPDGHELAVRLGNHEPVYEFEATLDQMSSVLAFNEGIMSSANFARWMQGLAATDPHLPAPLNFWSCESVAISWMVDQVRDKIAGRLLGDCVCSVPPVLHGSAPTEKGTGAFSGYAVSVRDVCDAGQREWITNALLNAGLAGVQSRCDAGSVPIGVLSSSQSASFTHIGGRWVSLESAVPCVLEVLDSWSASVTRFVMVLIVENCHWMSAAISLLTGQVILYESLGGPSPAKTHITSRLHLFARYAEVRWRTTHPDAAVGAIEWQCEEVSTPRQVNGYNCGLFAVAIIWCFAFGLDMTTFPVDGDQLRLSLIYYVLMSGAAREETQRA</sequence>
<dbReference type="AlphaFoldDB" id="A0A1X6PAE7"/>
<organism evidence="5 6">
    <name type="scientific">Porphyra umbilicalis</name>
    <name type="common">Purple laver</name>
    <name type="synonym">Red alga</name>
    <dbReference type="NCBI Taxonomy" id="2786"/>
    <lineage>
        <taxon>Eukaryota</taxon>
        <taxon>Rhodophyta</taxon>
        <taxon>Bangiophyceae</taxon>
        <taxon>Bangiales</taxon>
        <taxon>Bangiaceae</taxon>
        <taxon>Porphyra</taxon>
    </lineage>
</organism>
<feature type="domain" description="Ubiquitin-like protease family profile" evidence="4">
    <location>
        <begin position="178"/>
        <end position="354"/>
    </location>
</feature>
<dbReference type="Pfam" id="PF02902">
    <property type="entry name" value="Peptidase_C48"/>
    <property type="match status" value="1"/>
</dbReference>
<dbReference type="GO" id="GO:0008234">
    <property type="term" value="F:cysteine-type peptidase activity"/>
    <property type="evidence" value="ECO:0007669"/>
    <property type="project" value="InterPro"/>
</dbReference>
<dbReference type="SUPFAM" id="SSF54001">
    <property type="entry name" value="Cysteine proteinases"/>
    <property type="match status" value="1"/>
</dbReference>
<dbReference type="PROSITE" id="PS50600">
    <property type="entry name" value="ULP_PROTEASE"/>
    <property type="match status" value="1"/>
</dbReference>
<evidence type="ECO:0000313" key="5">
    <source>
        <dbReference type="EMBL" id="OSX77603.1"/>
    </source>
</evidence>
<dbReference type="EMBL" id="KV918833">
    <property type="protein sequence ID" value="OSX77603.1"/>
    <property type="molecule type" value="Genomic_DNA"/>
</dbReference>
<evidence type="ECO:0000256" key="2">
    <source>
        <dbReference type="ARBA" id="ARBA00022670"/>
    </source>
</evidence>
<protein>
    <recommendedName>
        <fullName evidence="4">Ubiquitin-like protease family profile domain-containing protein</fullName>
    </recommendedName>
</protein>